<organism evidence="1 2">
    <name type="scientific">Linum trigynum</name>
    <dbReference type="NCBI Taxonomy" id="586398"/>
    <lineage>
        <taxon>Eukaryota</taxon>
        <taxon>Viridiplantae</taxon>
        <taxon>Streptophyta</taxon>
        <taxon>Embryophyta</taxon>
        <taxon>Tracheophyta</taxon>
        <taxon>Spermatophyta</taxon>
        <taxon>Magnoliopsida</taxon>
        <taxon>eudicotyledons</taxon>
        <taxon>Gunneridae</taxon>
        <taxon>Pentapetalae</taxon>
        <taxon>rosids</taxon>
        <taxon>fabids</taxon>
        <taxon>Malpighiales</taxon>
        <taxon>Linaceae</taxon>
        <taxon>Linum</taxon>
    </lineage>
</organism>
<dbReference type="AlphaFoldDB" id="A0AAV2FTT8"/>
<proteinExistence type="predicted"/>
<evidence type="ECO:0000313" key="2">
    <source>
        <dbReference type="Proteomes" id="UP001497516"/>
    </source>
</evidence>
<protein>
    <submittedName>
        <fullName evidence="1">Uncharacterized protein</fullName>
    </submittedName>
</protein>
<reference evidence="1 2" key="1">
    <citation type="submission" date="2024-04" db="EMBL/GenBank/DDBJ databases">
        <authorList>
            <person name="Fracassetti M."/>
        </authorList>
    </citation>
    <scope>NUCLEOTIDE SEQUENCE [LARGE SCALE GENOMIC DNA]</scope>
</reference>
<evidence type="ECO:0000313" key="1">
    <source>
        <dbReference type="EMBL" id="CAL1401349.1"/>
    </source>
</evidence>
<gene>
    <name evidence="1" type="ORF">LTRI10_LOCUS41412</name>
</gene>
<accession>A0AAV2FTT8</accession>
<dbReference type="EMBL" id="OZ034820">
    <property type="protein sequence ID" value="CAL1401349.1"/>
    <property type="molecule type" value="Genomic_DNA"/>
</dbReference>
<keyword evidence="2" id="KW-1185">Reference proteome</keyword>
<sequence>MAPGHRQQDEDLLQVFVEEDQVTSFKIGRVDIVAGKNGGMKALPAPMTSLDEAASIILLHQSIEEGMVDPNR</sequence>
<name>A0AAV2FTT8_9ROSI</name>
<dbReference type="Proteomes" id="UP001497516">
    <property type="component" value="Chromosome 7"/>
</dbReference>